<evidence type="ECO:0000313" key="9">
    <source>
        <dbReference type="EMBL" id="VAV85456.1"/>
    </source>
</evidence>
<evidence type="ECO:0000256" key="6">
    <source>
        <dbReference type="ARBA" id="ARBA00022917"/>
    </source>
</evidence>
<evidence type="ECO:0000256" key="7">
    <source>
        <dbReference type="ARBA" id="ARBA00023146"/>
    </source>
</evidence>
<dbReference type="GO" id="GO:0006436">
    <property type="term" value="P:tryptophanyl-tRNA aminoacylation"/>
    <property type="evidence" value="ECO:0007669"/>
    <property type="project" value="InterPro"/>
</dbReference>
<dbReference type="GO" id="GO:0005524">
    <property type="term" value="F:ATP binding"/>
    <property type="evidence" value="ECO:0007669"/>
    <property type="project" value="UniProtKB-KW"/>
</dbReference>
<evidence type="ECO:0000256" key="1">
    <source>
        <dbReference type="ARBA" id="ARBA00005594"/>
    </source>
</evidence>
<keyword evidence="6" id="KW-0648">Protein biosynthesis</keyword>
<keyword evidence="5" id="KW-0067">ATP-binding</keyword>
<comment type="catalytic activity">
    <reaction evidence="8">
        <text>tRNA(Trp) + L-tryptophan + ATP = L-tryptophyl-tRNA(Trp) + AMP + diphosphate + H(+)</text>
        <dbReference type="Rhea" id="RHEA:24080"/>
        <dbReference type="Rhea" id="RHEA-COMP:9671"/>
        <dbReference type="Rhea" id="RHEA-COMP:9705"/>
        <dbReference type="ChEBI" id="CHEBI:15378"/>
        <dbReference type="ChEBI" id="CHEBI:30616"/>
        <dbReference type="ChEBI" id="CHEBI:33019"/>
        <dbReference type="ChEBI" id="CHEBI:57912"/>
        <dbReference type="ChEBI" id="CHEBI:78442"/>
        <dbReference type="ChEBI" id="CHEBI:78535"/>
        <dbReference type="ChEBI" id="CHEBI:456215"/>
        <dbReference type="EC" id="6.1.1.2"/>
    </reaction>
</comment>
<keyword evidence="4" id="KW-0547">Nucleotide-binding</keyword>
<sequence length="333" mass="38090">MSAAKKNRRIVSGMRPTGRLHMGHYHGVLENWLRLQEDNDCYFFVADWHALTTNYADTKGIQDNITEMVIDWLSVGIDPARSVIFRQSGIKEHAELFVLLSMITPVSWLERNPTYKEQMVELKDKEIHTHGFLGYPVLQTADIIIYEAGAVPVGIDQAPHIELAREIVRRFNFLYGDTFPEPETLMTASPKMLGTDGRKMSKSYDNSVYLSDLPEVVDKKIRTMVTDTARQRKTDAGNPDICPVFITMHTLYSDEETKNWVREGCTKALIGCIECKKRVIPKVLERLEPFGKRRRELEKDKGAITEMLAENTDKARLVAQKTMKRVRRAMGLA</sequence>
<protein>
    <recommendedName>
        <fullName evidence="2">tryptophan--tRNA ligase</fullName>
        <ecNumber evidence="2">6.1.1.2</ecNumber>
    </recommendedName>
</protein>
<evidence type="ECO:0000256" key="4">
    <source>
        <dbReference type="ARBA" id="ARBA00022741"/>
    </source>
</evidence>
<dbReference type="GO" id="GO:0004830">
    <property type="term" value="F:tryptophan-tRNA ligase activity"/>
    <property type="evidence" value="ECO:0007669"/>
    <property type="project" value="UniProtKB-EC"/>
</dbReference>
<dbReference type="PROSITE" id="PS00178">
    <property type="entry name" value="AA_TRNA_LIGASE_I"/>
    <property type="match status" value="1"/>
</dbReference>
<keyword evidence="3 9" id="KW-0436">Ligase</keyword>
<dbReference type="GO" id="GO:0005829">
    <property type="term" value="C:cytosol"/>
    <property type="evidence" value="ECO:0007669"/>
    <property type="project" value="TreeGrafter"/>
</dbReference>
<dbReference type="InterPro" id="IPR001412">
    <property type="entry name" value="aa-tRNA-synth_I_CS"/>
</dbReference>
<evidence type="ECO:0000256" key="2">
    <source>
        <dbReference type="ARBA" id="ARBA00013161"/>
    </source>
</evidence>
<dbReference type="InterPro" id="IPR050203">
    <property type="entry name" value="Trp-tRNA_synthetase"/>
</dbReference>
<dbReference type="PRINTS" id="PR01039">
    <property type="entry name" value="TRNASYNTHTRP"/>
</dbReference>
<dbReference type="NCBIfam" id="TIGR00233">
    <property type="entry name" value="trpS"/>
    <property type="match status" value="1"/>
</dbReference>
<dbReference type="InterPro" id="IPR002305">
    <property type="entry name" value="aa-tRNA-synth_Ic"/>
</dbReference>
<dbReference type="EC" id="6.1.1.2" evidence="2"/>
<accession>A0A3B0R8V4</accession>
<keyword evidence="7 9" id="KW-0030">Aminoacyl-tRNA synthetase</keyword>
<dbReference type="AlphaFoldDB" id="A0A3B0R8V4"/>
<organism evidence="9">
    <name type="scientific">hydrothermal vent metagenome</name>
    <dbReference type="NCBI Taxonomy" id="652676"/>
    <lineage>
        <taxon>unclassified sequences</taxon>
        <taxon>metagenomes</taxon>
        <taxon>ecological metagenomes</taxon>
    </lineage>
</organism>
<dbReference type="Gene3D" id="3.40.50.620">
    <property type="entry name" value="HUPs"/>
    <property type="match status" value="1"/>
</dbReference>
<evidence type="ECO:0000256" key="5">
    <source>
        <dbReference type="ARBA" id="ARBA00022840"/>
    </source>
</evidence>
<dbReference type="Pfam" id="PF00579">
    <property type="entry name" value="tRNA-synt_1b"/>
    <property type="match status" value="1"/>
</dbReference>
<dbReference type="EMBL" id="UOEA01000087">
    <property type="protein sequence ID" value="VAV85456.1"/>
    <property type="molecule type" value="Genomic_DNA"/>
</dbReference>
<comment type="similarity">
    <text evidence="1">Belongs to the class-I aminoacyl-tRNA synthetase family.</text>
</comment>
<dbReference type="FunFam" id="1.10.240.10:FF:000005">
    <property type="entry name" value="Tryptophan--tRNA ligase"/>
    <property type="match status" value="1"/>
</dbReference>
<proteinExistence type="inferred from homology"/>
<dbReference type="InterPro" id="IPR002306">
    <property type="entry name" value="Trp-tRNA-ligase"/>
</dbReference>
<dbReference type="SUPFAM" id="SSF52374">
    <property type="entry name" value="Nucleotidylyl transferase"/>
    <property type="match status" value="1"/>
</dbReference>
<dbReference type="PANTHER" id="PTHR43766">
    <property type="entry name" value="TRYPTOPHAN--TRNA LIGASE, MITOCHONDRIAL"/>
    <property type="match status" value="1"/>
</dbReference>
<gene>
    <name evidence="9" type="ORF">MNBD_DELTA01-1029</name>
</gene>
<evidence type="ECO:0000256" key="8">
    <source>
        <dbReference type="ARBA" id="ARBA00049929"/>
    </source>
</evidence>
<evidence type="ECO:0000256" key="3">
    <source>
        <dbReference type="ARBA" id="ARBA00022598"/>
    </source>
</evidence>
<dbReference type="CDD" id="cd00806">
    <property type="entry name" value="TrpRS_core"/>
    <property type="match status" value="1"/>
</dbReference>
<reference evidence="9" key="1">
    <citation type="submission" date="2018-06" db="EMBL/GenBank/DDBJ databases">
        <authorList>
            <person name="Zhirakovskaya E."/>
        </authorList>
    </citation>
    <scope>NUCLEOTIDE SEQUENCE</scope>
</reference>
<dbReference type="InterPro" id="IPR014729">
    <property type="entry name" value="Rossmann-like_a/b/a_fold"/>
</dbReference>
<dbReference type="PANTHER" id="PTHR43766:SF1">
    <property type="entry name" value="TRYPTOPHAN--TRNA LIGASE, MITOCHONDRIAL"/>
    <property type="match status" value="1"/>
</dbReference>
<name>A0A3B0R8V4_9ZZZZ</name>
<dbReference type="Gene3D" id="1.10.240.10">
    <property type="entry name" value="Tyrosyl-Transfer RNA Synthetase"/>
    <property type="match status" value="1"/>
</dbReference>